<dbReference type="GO" id="GO:0031177">
    <property type="term" value="F:phosphopantetheine binding"/>
    <property type="evidence" value="ECO:0007669"/>
    <property type="project" value="InterPro"/>
</dbReference>
<dbReference type="InterPro" id="IPR009081">
    <property type="entry name" value="PP-bd_ACP"/>
</dbReference>
<dbReference type="Gene3D" id="1.10.1200.10">
    <property type="entry name" value="ACP-like"/>
    <property type="match status" value="1"/>
</dbReference>
<dbReference type="SMART" id="SM00823">
    <property type="entry name" value="PKS_PP"/>
    <property type="match status" value="1"/>
</dbReference>
<dbReference type="OrthoDB" id="429813at2759"/>
<evidence type="ECO:0000256" key="1">
    <source>
        <dbReference type="ARBA" id="ARBA00022450"/>
    </source>
</evidence>
<dbReference type="InterPro" id="IPR042099">
    <property type="entry name" value="ANL_N_sf"/>
</dbReference>
<name>A0A9P8SFQ3_9HYPO</name>
<sequence length="1098" mass="119305">MADANYFTCTLGQAAQRKQQGLDGVHSARTVVELVDEQARLFPQRPALGFAPLTGKTPDDTIISFQGLRDLSLSAAQALSGLIGPPPGGDGAAPTVGLLSTSSADFVSTLLGLMRLGWSTLLLAPRLQPPAIEHLCAVLKVQAIFVDGRHREQGQCIDGGIRVLDIPPYREHHETWPGECRQVPDVAYWLHTSGTSSGLQKPIAQSHAGVVGALPRFADGENAATFSATPLYHGGLADCLRAWTSGAMIWCFPEGHAPITTANLVSAIAFARAASRVPVKYLSSMPSVLQWLAEEDRGVELLRTMDLVGVGGAPLAAPVGDKLVRAGVKLLSRMGSAECGFLMSSHRDYSADAEWQYLRPVDDASLLEFEPREDDLCELVVKPGWPCMAKTNRADGSYATSDLFEAHPSRPNAWRHHSRADAQIMLVNGKKFDPSPMEADILASTKLFQDVQIFGSGRDYAGILLFPASGELPPEELVDAAWSVVDRVNSATQSHARIPRSMLLVVSVSAQGGERSLDKRSKGTILRRQAEERYVDVIEAAYQRPMAMSPGSTPVKDEDLLSAVLDCFRRVLGRQVDAHQDLFKQGVDSMACIQVRNLIEATCLSPLGKQRLPSNVVYDWGTVEELTAYLRRVRNASRPAGNDADEGDDDKARLKAMYDLAEKYSDFGGSFGAAPRVKDGTVVVLTGATGFLGVYVLHRLRQDARVKAVYCLVRARSPHAARARVSAALADRGMPDLEQPEGSFERGCRGSRKVACLPCGLVDAHLGLAEREWRRIVEEATVVVHAAWTVNFRLRLDSFEDQIAGTRNLIGLAMESGARFFFISSFTAMLRVGTPTAAERLSEDASDALPIGYSGSKWVAERVCAAACRHLAGGGGIDGSSVQGPRRCSVSVIRGGQLCGDEMGAWNATEIYPLGLGLGRIMGCLPGAPDVIADWMPVELAAQAILEIALPDENMAPGRESEDGSARQAEVGTAVYHVLNPHTTPTWDQWMQWIAEAEQAEGRPLDLMPTEEWFNRLEGAFTASGMWHPYLPLFPLFKSELTHRKTGDVGDNQAQPVLVFETGLTRRVSATIDGIKPLDRKRMLAMWKWICRNTKVFG</sequence>
<dbReference type="InterPro" id="IPR020806">
    <property type="entry name" value="PKS_PP-bd"/>
</dbReference>
<dbReference type="InterPro" id="IPR036736">
    <property type="entry name" value="ACP-like_sf"/>
</dbReference>
<accession>A0A9P8SFQ3</accession>
<dbReference type="AlphaFoldDB" id="A0A9P8SFQ3"/>
<dbReference type="InterPro" id="IPR051414">
    <property type="entry name" value="Adenylate-forming_Reductase"/>
</dbReference>
<evidence type="ECO:0000313" key="5">
    <source>
        <dbReference type="EMBL" id="KAH0960289.1"/>
    </source>
</evidence>
<dbReference type="Proteomes" id="UP000824596">
    <property type="component" value="Unassembled WGS sequence"/>
</dbReference>
<keyword evidence="1" id="KW-0596">Phosphopantetheine</keyword>
<dbReference type="Pfam" id="PF00501">
    <property type="entry name" value="AMP-binding"/>
    <property type="match status" value="1"/>
</dbReference>
<dbReference type="Pfam" id="PF00550">
    <property type="entry name" value="PP-binding"/>
    <property type="match status" value="1"/>
</dbReference>
<evidence type="ECO:0000259" key="4">
    <source>
        <dbReference type="PROSITE" id="PS50075"/>
    </source>
</evidence>
<dbReference type="InterPro" id="IPR013120">
    <property type="entry name" value="FAR_NAD-bd"/>
</dbReference>
<evidence type="ECO:0000256" key="3">
    <source>
        <dbReference type="ARBA" id="ARBA00022857"/>
    </source>
</evidence>
<dbReference type="PANTHER" id="PTHR43439">
    <property type="entry name" value="PHENYLACETATE-COENZYME A LIGASE"/>
    <property type="match status" value="1"/>
</dbReference>
<keyword evidence="6" id="KW-1185">Reference proteome</keyword>
<gene>
    <name evidence="5" type="ORF">HRG_08444</name>
</gene>
<evidence type="ECO:0000256" key="2">
    <source>
        <dbReference type="ARBA" id="ARBA00022553"/>
    </source>
</evidence>
<dbReference type="Pfam" id="PF23562">
    <property type="entry name" value="AMP-binding_C_3"/>
    <property type="match status" value="1"/>
</dbReference>
<dbReference type="Pfam" id="PF07993">
    <property type="entry name" value="NAD_binding_4"/>
    <property type="match status" value="1"/>
</dbReference>
<dbReference type="GeneID" id="68357573"/>
<organism evidence="5 6">
    <name type="scientific">Hirsutella rhossiliensis</name>
    <dbReference type="NCBI Taxonomy" id="111463"/>
    <lineage>
        <taxon>Eukaryota</taxon>
        <taxon>Fungi</taxon>
        <taxon>Dikarya</taxon>
        <taxon>Ascomycota</taxon>
        <taxon>Pezizomycotina</taxon>
        <taxon>Sordariomycetes</taxon>
        <taxon>Hypocreomycetidae</taxon>
        <taxon>Hypocreales</taxon>
        <taxon>Ophiocordycipitaceae</taxon>
        <taxon>Hirsutella</taxon>
    </lineage>
</organism>
<dbReference type="SUPFAM" id="SSF56801">
    <property type="entry name" value="Acetyl-CoA synthetase-like"/>
    <property type="match status" value="1"/>
</dbReference>
<dbReference type="PANTHER" id="PTHR43439:SF2">
    <property type="entry name" value="ENZYME, PUTATIVE (JCVI)-RELATED"/>
    <property type="match status" value="1"/>
</dbReference>
<evidence type="ECO:0000313" key="6">
    <source>
        <dbReference type="Proteomes" id="UP000824596"/>
    </source>
</evidence>
<comment type="caution">
    <text evidence="5">The sequence shown here is derived from an EMBL/GenBank/DDBJ whole genome shotgun (WGS) entry which is preliminary data.</text>
</comment>
<keyword evidence="3" id="KW-0521">NADP</keyword>
<dbReference type="SUPFAM" id="SSF51735">
    <property type="entry name" value="NAD(P)-binding Rossmann-fold domains"/>
    <property type="match status" value="1"/>
</dbReference>
<dbReference type="Gene3D" id="3.40.50.12780">
    <property type="entry name" value="N-terminal domain of ligase-like"/>
    <property type="match status" value="1"/>
</dbReference>
<feature type="domain" description="Carrier" evidence="4">
    <location>
        <begin position="555"/>
        <end position="634"/>
    </location>
</feature>
<dbReference type="EMBL" id="JAIZPD010000010">
    <property type="protein sequence ID" value="KAH0960289.1"/>
    <property type="molecule type" value="Genomic_DNA"/>
</dbReference>
<keyword evidence="2" id="KW-0597">Phosphoprotein</keyword>
<protein>
    <submittedName>
        <fullName evidence="5">Male sterility protein</fullName>
    </submittedName>
</protein>
<proteinExistence type="predicted"/>
<dbReference type="SUPFAM" id="SSF47336">
    <property type="entry name" value="ACP-like"/>
    <property type="match status" value="1"/>
</dbReference>
<dbReference type="InterPro" id="IPR000873">
    <property type="entry name" value="AMP-dep_synth/lig_dom"/>
</dbReference>
<dbReference type="InterPro" id="IPR036291">
    <property type="entry name" value="NAD(P)-bd_dom_sf"/>
</dbReference>
<dbReference type="PROSITE" id="PS50075">
    <property type="entry name" value="CARRIER"/>
    <property type="match status" value="1"/>
</dbReference>
<reference evidence="5" key="1">
    <citation type="submission" date="2021-09" db="EMBL/GenBank/DDBJ databases">
        <title>A high-quality genome of the endoparasitic fungus Hirsutella rhossiliensis with a comparison of Hirsutella genomes reveals transposable elements contributing to genome size variation.</title>
        <authorList>
            <person name="Lin R."/>
            <person name="Jiao Y."/>
            <person name="Sun X."/>
            <person name="Ling J."/>
            <person name="Xie B."/>
            <person name="Cheng X."/>
        </authorList>
    </citation>
    <scope>NUCLEOTIDE SEQUENCE</scope>
    <source>
        <strain evidence="5">HR02</strain>
    </source>
</reference>
<dbReference type="Gene3D" id="3.40.50.720">
    <property type="entry name" value="NAD(P)-binding Rossmann-like Domain"/>
    <property type="match status" value="1"/>
</dbReference>
<dbReference type="RefSeq" id="XP_044717802.1">
    <property type="nucleotide sequence ID" value="XM_044866915.1"/>
</dbReference>